<reference evidence="1 2" key="1">
    <citation type="journal article" date="2024" name="Plant Biotechnol. J.">
        <title>Genome and CRISPR/Cas9 system of a widespread forest tree (Populus alba) in the world.</title>
        <authorList>
            <person name="Liu Y.J."/>
            <person name="Jiang P.F."/>
            <person name="Han X.M."/>
            <person name="Li X.Y."/>
            <person name="Wang H.M."/>
            <person name="Wang Y.J."/>
            <person name="Wang X.X."/>
            <person name="Zeng Q.Y."/>
        </authorList>
    </citation>
    <scope>NUCLEOTIDE SEQUENCE [LARGE SCALE GENOMIC DNA]</scope>
    <source>
        <strain evidence="2">cv. PAL-ZL1</strain>
    </source>
</reference>
<dbReference type="Proteomes" id="UP000309997">
    <property type="component" value="Unassembled WGS sequence"/>
</dbReference>
<organism evidence="1 2">
    <name type="scientific">Populus alba</name>
    <name type="common">White poplar</name>
    <dbReference type="NCBI Taxonomy" id="43335"/>
    <lineage>
        <taxon>Eukaryota</taxon>
        <taxon>Viridiplantae</taxon>
        <taxon>Streptophyta</taxon>
        <taxon>Embryophyta</taxon>
        <taxon>Tracheophyta</taxon>
        <taxon>Spermatophyta</taxon>
        <taxon>Magnoliopsida</taxon>
        <taxon>eudicotyledons</taxon>
        <taxon>Gunneridae</taxon>
        <taxon>Pentapetalae</taxon>
        <taxon>rosids</taxon>
        <taxon>fabids</taxon>
        <taxon>Malpighiales</taxon>
        <taxon>Salicaceae</taxon>
        <taxon>Saliceae</taxon>
        <taxon>Populus</taxon>
    </lineage>
</organism>
<comment type="caution">
    <text evidence="1">The sequence shown here is derived from an EMBL/GenBank/DDBJ whole genome shotgun (WGS) entry which is preliminary data.</text>
</comment>
<gene>
    <name evidence="1" type="ORF">D5086_030370</name>
</gene>
<protein>
    <submittedName>
        <fullName evidence="1">Uncharacterized protein</fullName>
    </submittedName>
</protein>
<proteinExistence type="predicted"/>
<accession>A0ACC4ANA3</accession>
<name>A0ACC4ANA3_POPAL</name>
<dbReference type="EMBL" id="RCHU02000017">
    <property type="protein sequence ID" value="KAL3567719.1"/>
    <property type="molecule type" value="Genomic_DNA"/>
</dbReference>
<sequence>MLSINLLLYIPCGWWHHWEFVQAHEEHTIAYYATTEQVSVSESGSDDESDNQIAAVPDHSQIHQVLISTKDT</sequence>
<evidence type="ECO:0000313" key="2">
    <source>
        <dbReference type="Proteomes" id="UP000309997"/>
    </source>
</evidence>
<evidence type="ECO:0000313" key="1">
    <source>
        <dbReference type="EMBL" id="KAL3567719.1"/>
    </source>
</evidence>
<keyword evidence="2" id="KW-1185">Reference proteome</keyword>